<dbReference type="EMBL" id="BJUU01000038">
    <property type="protein sequence ID" value="GEK81667.1"/>
    <property type="molecule type" value="Genomic_DNA"/>
</dbReference>
<feature type="transmembrane region" description="Helical" evidence="1">
    <location>
        <begin position="258"/>
        <end position="276"/>
    </location>
</feature>
<protein>
    <recommendedName>
        <fullName evidence="4">Cytochrome b561 bacterial/Ni-hydrogenase domain-containing protein</fullName>
    </recommendedName>
</protein>
<dbReference type="Proteomes" id="UP000321749">
    <property type="component" value="Unassembled WGS sequence"/>
</dbReference>
<sequence length="293" mass="32629">MLVTLAVLAVVALLVVGARWLLTLSGVEAFVADFPGVYPLPDAAPVGIPAWVAWQHYFNFFLMALIIRSGLGVRRERRPAAFWTPRWGKGQRKISLTLWFHQALDVLWLVNGIVFVVLLFGTGQWMRLVPTSWEVFPNAISAGLQYLSLQWPTENGWVHYNGLQQLTYFTTVFVVAPLAAISGVRMSGIWPSGATLLNRMYPVEVARAIHFPVMLYFVAFSIVHVALVLATGALRNLNHMFASQGSMDGHAYADNWEGFWIFVAAAMLVVGSWFAARPSIIAPIARLFGDVRR</sequence>
<keyword evidence="1" id="KW-0812">Transmembrane</keyword>
<feature type="transmembrane region" description="Helical" evidence="1">
    <location>
        <begin position="53"/>
        <end position="73"/>
    </location>
</feature>
<dbReference type="Gene3D" id="1.20.950.20">
    <property type="entry name" value="Transmembrane di-heme cytochromes, Chain C"/>
    <property type="match status" value="1"/>
</dbReference>
<dbReference type="SUPFAM" id="SSF81342">
    <property type="entry name" value="Transmembrane di-heme cytochromes"/>
    <property type="match status" value="1"/>
</dbReference>
<keyword evidence="3" id="KW-1185">Reference proteome</keyword>
<feature type="transmembrane region" description="Helical" evidence="1">
    <location>
        <begin position="94"/>
        <end position="120"/>
    </location>
</feature>
<evidence type="ECO:0000313" key="3">
    <source>
        <dbReference type="Proteomes" id="UP000321749"/>
    </source>
</evidence>
<keyword evidence="1" id="KW-0472">Membrane</keyword>
<comment type="caution">
    <text evidence="2">The sequence shown here is derived from an EMBL/GenBank/DDBJ whole genome shotgun (WGS) entry which is preliminary data.</text>
</comment>
<gene>
    <name evidence="2" type="ORF">ABA31_30180</name>
</gene>
<accession>A0AA87RFE3</accession>
<organism evidence="2 3">
    <name type="scientific">Agrococcus baldri</name>
    <dbReference type="NCBI Taxonomy" id="153730"/>
    <lineage>
        <taxon>Bacteria</taxon>
        <taxon>Bacillati</taxon>
        <taxon>Actinomycetota</taxon>
        <taxon>Actinomycetes</taxon>
        <taxon>Micrococcales</taxon>
        <taxon>Microbacteriaceae</taxon>
        <taxon>Agrococcus</taxon>
    </lineage>
</organism>
<dbReference type="GO" id="GO:0009055">
    <property type="term" value="F:electron transfer activity"/>
    <property type="evidence" value="ECO:0007669"/>
    <property type="project" value="InterPro"/>
</dbReference>
<feature type="transmembrane region" description="Helical" evidence="1">
    <location>
        <begin position="166"/>
        <end position="187"/>
    </location>
</feature>
<reference evidence="2 3" key="1">
    <citation type="submission" date="2019-07" db="EMBL/GenBank/DDBJ databases">
        <title>Whole genome shotgun sequence of Agrococcus baldri NBRC 103055.</title>
        <authorList>
            <person name="Hosoyama A."/>
            <person name="Uohara A."/>
            <person name="Ohji S."/>
            <person name="Ichikawa N."/>
        </authorList>
    </citation>
    <scope>NUCLEOTIDE SEQUENCE [LARGE SCALE GENOMIC DNA]</scope>
    <source>
        <strain evidence="2 3">NBRC 103055</strain>
    </source>
</reference>
<evidence type="ECO:0000256" key="1">
    <source>
        <dbReference type="SAM" id="Phobius"/>
    </source>
</evidence>
<evidence type="ECO:0000313" key="2">
    <source>
        <dbReference type="EMBL" id="GEK81667.1"/>
    </source>
</evidence>
<proteinExistence type="predicted"/>
<evidence type="ECO:0008006" key="4">
    <source>
        <dbReference type="Google" id="ProtNLM"/>
    </source>
</evidence>
<dbReference type="GO" id="GO:0005886">
    <property type="term" value="C:plasma membrane"/>
    <property type="evidence" value="ECO:0007669"/>
    <property type="project" value="UniProtKB-SubCell"/>
</dbReference>
<dbReference type="GO" id="GO:0022904">
    <property type="term" value="P:respiratory electron transport chain"/>
    <property type="evidence" value="ECO:0007669"/>
    <property type="project" value="InterPro"/>
</dbReference>
<keyword evidence="1" id="KW-1133">Transmembrane helix</keyword>
<dbReference type="AlphaFoldDB" id="A0AA87RFE3"/>
<name>A0AA87RFE3_9MICO</name>
<dbReference type="InterPro" id="IPR016174">
    <property type="entry name" value="Di-haem_cyt_TM"/>
</dbReference>
<feature type="transmembrane region" description="Helical" evidence="1">
    <location>
        <begin position="208"/>
        <end position="230"/>
    </location>
</feature>